<evidence type="ECO:0000313" key="7">
    <source>
        <dbReference type="EMBL" id="MDM4013826.1"/>
    </source>
</evidence>
<evidence type="ECO:0000259" key="2">
    <source>
        <dbReference type="Pfam" id="PF07624"/>
    </source>
</evidence>
<name>A0ABT7PC54_9BACT</name>
<sequence>MNLKPSDDRLDAVPPLWSTRWLLNAILLNAILLGQAMMFGRSSTAMAVVLGIIFVAASPFDVPCQADDSSETTDPAIDFEALRADAETTFKKKVGPFVDKYCISCHGPRPEAGINLRSALQSPGAASSFLHWKKAVANVKVGDMPPEYVDEIPSDEERQQFVEWIGKLKYFSPRDPGPFVIRRLSKVEYGNTLRDLYGVDPSIADSLPDEVVGEGYLNSISPLQSELFLDIANKVVDEVIAAQDQTSTETQRRLFGPTPAHEVDYEGAARNVARSLARDAYRRPPGEAELDVLVDVFRLGRDNGLDYQASLALMWKGILVSPQFLFIMPADEIENKDTIVPLDDYQLASRLSYLLWSSPPDAELSSLAEKGELHQPEVLRSQAERLLDDPRSRALFDGFGAQWLGVGSLRRQTFDPDLFPQVDEMLVQSMTDEARLFFDSIVRENESVLRLIDSDYTFLNEPLAKLYGIEDSVEGLAMRRVKLDNPNRGGILGMPATLATTSFPNRTSPVRRGVWVLEQILGERVPPPPPDVPELEEQTQKSVEGLTLRERTELHQSEPTCANCHKVLDPIGFGLENFDAIGRWRDTNAAGVAIDSAGELPSGERFASPADLKRLLGQRKADLARNLTERLMAYAVGRQLDGYDEIVVDQLMVKIAQDDYRVRTMITEVITSYLFTHRKI</sequence>
<dbReference type="InterPro" id="IPR013042">
    <property type="entry name" value="DUF1592"/>
</dbReference>
<feature type="domain" description="DUF1592" evidence="5">
    <location>
        <begin position="342"/>
        <end position="469"/>
    </location>
</feature>
<evidence type="ECO:0000256" key="1">
    <source>
        <dbReference type="SAM" id="Phobius"/>
    </source>
</evidence>
<dbReference type="Pfam" id="PF07624">
    <property type="entry name" value="PSD2"/>
    <property type="match status" value="1"/>
</dbReference>
<dbReference type="Pfam" id="PF07627">
    <property type="entry name" value="PSCyt3"/>
    <property type="match status" value="1"/>
</dbReference>
<feature type="domain" description="DUF1585" evidence="2">
    <location>
        <begin position="602"/>
        <end position="675"/>
    </location>
</feature>
<evidence type="ECO:0000259" key="4">
    <source>
        <dbReference type="Pfam" id="PF07627"/>
    </source>
</evidence>
<evidence type="ECO:0000259" key="3">
    <source>
        <dbReference type="Pfam" id="PF07626"/>
    </source>
</evidence>
<accession>A0ABT7PC54</accession>
<reference evidence="7 8" key="1">
    <citation type="submission" date="2023-06" db="EMBL/GenBank/DDBJ databases">
        <title>Roseiconus lacunae JC819 isolated from Gulf of Mannar region, Tamil Nadu.</title>
        <authorList>
            <person name="Pk S."/>
            <person name="Ch S."/>
            <person name="Ch V.R."/>
        </authorList>
    </citation>
    <scope>NUCLEOTIDE SEQUENCE [LARGE SCALE GENOMIC DNA]</scope>
    <source>
        <strain evidence="7 8">JC819</strain>
    </source>
</reference>
<protein>
    <submittedName>
        <fullName evidence="7">DUF1592 domain-containing protein</fullName>
    </submittedName>
</protein>
<dbReference type="Proteomes" id="UP001239462">
    <property type="component" value="Unassembled WGS sequence"/>
</dbReference>
<dbReference type="RefSeq" id="WP_289161524.1">
    <property type="nucleotide sequence ID" value="NZ_JASZZN010000001.1"/>
</dbReference>
<dbReference type="Pfam" id="PF07631">
    <property type="entry name" value="PSD4"/>
    <property type="match status" value="1"/>
</dbReference>
<dbReference type="EMBL" id="JASZZN010000001">
    <property type="protein sequence ID" value="MDM4013826.1"/>
    <property type="molecule type" value="Genomic_DNA"/>
</dbReference>
<evidence type="ECO:0000313" key="8">
    <source>
        <dbReference type="Proteomes" id="UP001239462"/>
    </source>
</evidence>
<comment type="caution">
    <text evidence="7">The sequence shown here is derived from an EMBL/GenBank/DDBJ whole genome shotgun (WGS) entry which is preliminary data.</text>
</comment>
<evidence type="ECO:0000259" key="6">
    <source>
        <dbReference type="Pfam" id="PF07637"/>
    </source>
</evidence>
<feature type="transmembrane region" description="Helical" evidence="1">
    <location>
        <begin position="20"/>
        <end position="38"/>
    </location>
</feature>
<dbReference type="Pfam" id="PF07637">
    <property type="entry name" value="PSD5"/>
    <property type="match status" value="1"/>
</dbReference>
<dbReference type="InterPro" id="IPR013043">
    <property type="entry name" value="DUF1595"/>
</dbReference>
<dbReference type="InterPro" id="IPR036909">
    <property type="entry name" value="Cyt_c-like_dom_sf"/>
</dbReference>
<keyword evidence="8" id="KW-1185">Reference proteome</keyword>
<evidence type="ECO:0000259" key="5">
    <source>
        <dbReference type="Pfam" id="PF07631"/>
    </source>
</evidence>
<feature type="domain" description="DUF1595" evidence="6">
    <location>
        <begin position="269"/>
        <end position="327"/>
    </location>
</feature>
<feature type="domain" description="DUF1587" evidence="3">
    <location>
        <begin position="182"/>
        <end position="241"/>
    </location>
</feature>
<dbReference type="InterPro" id="IPR011478">
    <property type="entry name" value="DUF1585"/>
</dbReference>
<dbReference type="Pfam" id="PF07626">
    <property type="entry name" value="PSD3"/>
    <property type="match status" value="1"/>
</dbReference>
<dbReference type="SUPFAM" id="SSF46626">
    <property type="entry name" value="Cytochrome c"/>
    <property type="match status" value="1"/>
</dbReference>
<proteinExistence type="predicted"/>
<dbReference type="InterPro" id="IPR013039">
    <property type="entry name" value="DUF1588"/>
</dbReference>
<keyword evidence="1" id="KW-0812">Transmembrane</keyword>
<dbReference type="InterPro" id="IPR013036">
    <property type="entry name" value="DUF1587"/>
</dbReference>
<keyword evidence="1" id="KW-1133">Transmembrane helix</keyword>
<organism evidence="7 8">
    <name type="scientific">Roseiconus lacunae</name>
    <dbReference type="NCBI Taxonomy" id="2605694"/>
    <lineage>
        <taxon>Bacteria</taxon>
        <taxon>Pseudomonadati</taxon>
        <taxon>Planctomycetota</taxon>
        <taxon>Planctomycetia</taxon>
        <taxon>Pirellulales</taxon>
        <taxon>Pirellulaceae</taxon>
        <taxon>Roseiconus</taxon>
    </lineage>
</organism>
<gene>
    <name evidence="7" type="ORF">QTN89_00185</name>
</gene>
<keyword evidence="1" id="KW-0472">Membrane</keyword>
<feature type="domain" description="DUF1588" evidence="4">
    <location>
        <begin position="488"/>
        <end position="587"/>
    </location>
</feature>